<name>A0A6A0A1I4_HAELA</name>
<organism evidence="1 2">
    <name type="scientific">Haematococcus lacustris</name>
    <name type="common">Green alga</name>
    <name type="synonym">Haematococcus pluvialis</name>
    <dbReference type="NCBI Taxonomy" id="44745"/>
    <lineage>
        <taxon>Eukaryota</taxon>
        <taxon>Viridiplantae</taxon>
        <taxon>Chlorophyta</taxon>
        <taxon>core chlorophytes</taxon>
        <taxon>Chlorophyceae</taxon>
        <taxon>CS clade</taxon>
        <taxon>Chlamydomonadales</taxon>
        <taxon>Haematococcaceae</taxon>
        <taxon>Haematococcus</taxon>
    </lineage>
</organism>
<dbReference type="Proteomes" id="UP000485058">
    <property type="component" value="Unassembled WGS sequence"/>
</dbReference>
<dbReference type="AlphaFoldDB" id="A0A6A0A1I4"/>
<reference evidence="1 2" key="1">
    <citation type="submission" date="2020-02" db="EMBL/GenBank/DDBJ databases">
        <title>Draft genome sequence of Haematococcus lacustris strain NIES-144.</title>
        <authorList>
            <person name="Morimoto D."/>
            <person name="Nakagawa S."/>
            <person name="Yoshida T."/>
            <person name="Sawayama S."/>
        </authorList>
    </citation>
    <scope>NUCLEOTIDE SEQUENCE [LARGE SCALE GENOMIC DNA]</scope>
    <source>
        <strain evidence="1 2">NIES-144</strain>
    </source>
</reference>
<gene>
    <name evidence="1" type="ORF">HaLaN_23419</name>
</gene>
<accession>A0A6A0A1I4</accession>
<proteinExistence type="predicted"/>
<dbReference type="EMBL" id="BLLF01002819">
    <property type="protein sequence ID" value="GFH25454.1"/>
    <property type="molecule type" value="Genomic_DNA"/>
</dbReference>
<comment type="caution">
    <text evidence="1">The sequence shown here is derived from an EMBL/GenBank/DDBJ whole genome shotgun (WGS) entry which is preliminary data.</text>
</comment>
<sequence length="177" mass="20638">MLLARATAKLQGDKYVDRWRYKEQQPDKKKGFLTSDFSKRDEFSNTTRTEQWREQLQMEGKFAKKAVQMFSSSAGMLESSVPMYSRQEEETFLYDSVFDKEDPGFRGASKTHRDTKNRTMLSHDRTLGGTMTTHNLTYTPPEQFVKPEHAKKPLIRETFYRRTNILFPSNCSADPDA</sequence>
<evidence type="ECO:0000313" key="2">
    <source>
        <dbReference type="Proteomes" id="UP000485058"/>
    </source>
</evidence>
<evidence type="ECO:0000313" key="1">
    <source>
        <dbReference type="EMBL" id="GFH25454.1"/>
    </source>
</evidence>
<keyword evidence="2" id="KW-1185">Reference proteome</keyword>
<protein>
    <recommendedName>
        <fullName evidence="3">Flagellar associated protein</fullName>
    </recommendedName>
</protein>
<evidence type="ECO:0008006" key="3">
    <source>
        <dbReference type="Google" id="ProtNLM"/>
    </source>
</evidence>